<reference evidence="1" key="1">
    <citation type="journal article" date="2018" name="DNA Res.">
        <title>Multiple hybrid de novo genome assembly of finger millet, an orphan allotetraploid crop.</title>
        <authorList>
            <person name="Hatakeyama M."/>
            <person name="Aluri S."/>
            <person name="Balachadran M.T."/>
            <person name="Sivarajan S.R."/>
            <person name="Patrignani A."/>
            <person name="Gruter S."/>
            <person name="Poveda L."/>
            <person name="Shimizu-Inatsugi R."/>
            <person name="Baeten J."/>
            <person name="Francoijs K.J."/>
            <person name="Nataraja K.N."/>
            <person name="Reddy Y.A.N."/>
            <person name="Phadnis S."/>
            <person name="Ravikumar R.L."/>
            <person name="Schlapbach R."/>
            <person name="Sreeman S.M."/>
            <person name="Shimizu K.K."/>
        </authorList>
    </citation>
    <scope>NUCLEOTIDE SEQUENCE</scope>
</reference>
<accession>A0AAV5DP17</accession>
<sequence length="231" mass="24663">MPLGSPHLASMEHELLRILRSIKAPRPLLQTHAQLVAAGLAASPRLLTALVSAALSVLSSPRHGAAALRAAGADASTVAHNTLIERLAGRGSGRGCSPEDALAAYAAMRGAGVPPNGFTFTFLLRACESLRRLPTCWCVHAQIVRCGFAGDVVVQNALINVYYKCSDMGDVAAARQVFDEIPDRDVVSWNSIIGVYMLEMLRGQWNCLRGCRKGMSFHGTLLLLGSRGWGT</sequence>
<dbReference type="GO" id="GO:0003723">
    <property type="term" value="F:RNA binding"/>
    <property type="evidence" value="ECO:0007669"/>
    <property type="project" value="InterPro"/>
</dbReference>
<organism evidence="1 2">
    <name type="scientific">Eleusine coracana subsp. coracana</name>
    <dbReference type="NCBI Taxonomy" id="191504"/>
    <lineage>
        <taxon>Eukaryota</taxon>
        <taxon>Viridiplantae</taxon>
        <taxon>Streptophyta</taxon>
        <taxon>Embryophyta</taxon>
        <taxon>Tracheophyta</taxon>
        <taxon>Spermatophyta</taxon>
        <taxon>Magnoliopsida</taxon>
        <taxon>Liliopsida</taxon>
        <taxon>Poales</taxon>
        <taxon>Poaceae</taxon>
        <taxon>PACMAD clade</taxon>
        <taxon>Chloridoideae</taxon>
        <taxon>Cynodonteae</taxon>
        <taxon>Eleusininae</taxon>
        <taxon>Eleusine</taxon>
    </lineage>
</organism>
<proteinExistence type="predicted"/>
<evidence type="ECO:0000313" key="1">
    <source>
        <dbReference type="EMBL" id="GJN12196.1"/>
    </source>
</evidence>
<dbReference type="GO" id="GO:0009451">
    <property type="term" value="P:RNA modification"/>
    <property type="evidence" value="ECO:0007669"/>
    <property type="project" value="InterPro"/>
</dbReference>
<protein>
    <recommendedName>
        <fullName evidence="3">Pentatricopeptide repeat-containing protein</fullName>
    </recommendedName>
</protein>
<comment type="caution">
    <text evidence="1">The sequence shown here is derived from an EMBL/GenBank/DDBJ whole genome shotgun (WGS) entry which is preliminary data.</text>
</comment>
<dbReference type="Proteomes" id="UP001054889">
    <property type="component" value="Unassembled WGS sequence"/>
</dbReference>
<reference evidence="1" key="2">
    <citation type="submission" date="2021-12" db="EMBL/GenBank/DDBJ databases">
        <title>Resequencing data analysis of finger millet.</title>
        <authorList>
            <person name="Hatakeyama M."/>
            <person name="Aluri S."/>
            <person name="Balachadran M.T."/>
            <person name="Sivarajan S.R."/>
            <person name="Poveda L."/>
            <person name="Shimizu-Inatsugi R."/>
            <person name="Schlapbach R."/>
            <person name="Sreeman S.M."/>
            <person name="Shimizu K.K."/>
        </authorList>
    </citation>
    <scope>NUCLEOTIDE SEQUENCE</scope>
</reference>
<dbReference type="AlphaFoldDB" id="A0AAV5DP17"/>
<keyword evidence="2" id="KW-1185">Reference proteome</keyword>
<dbReference type="InterPro" id="IPR011990">
    <property type="entry name" value="TPR-like_helical_dom_sf"/>
</dbReference>
<dbReference type="EMBL" id="BQKI01000022">
    <property type="protein sequence ID" value="GJN12196.1"/>
    <property type="molecule type" value="Genomic_DNA"/>
</dbReference>
<dbReference type="InterPro" id="IPR046960">
    <property type="entry name" value="PPR_At4g14850-like_plant"/>
</dbReference>
<name>A0AAV5DP17_ELECO</name>
<dbReference type="PANTHER" id="PTHR47926:SF537">
    <property type="entry name" value="PENTACOTRIPEPTIDE-REPEAT REGION OF PRORP DOMAIN-CONTAINING PROTEIN"/>
    <property type="match status" value="1"/>
</dbReference>
<dbReference type="PANTHER" id="PTHR47926">
    <property type="entry name" value="PENTATRICOPEPTIDE REPEAT-CONTAINING PROTEIN"/>
    <property type="match status" value="1"/>
</dbReference>
<evidence type="ECO:0008006" key="3">
    <source>
        <dbReference type="Google" id="ProtNLM"/>
    </source>
</evidence>
<gene>
    <name evidence="1" type="primary">ga30453</name>
    <name evidence="1" type="ORF">PR202_ga30453</name>
</gene>
<evidence type="ECO:0000313" key="2">
    <source>
        <dbReference type="Proteomes" id="UP001054889"/>
    </source>
</evidence>
<dbReference type="Gene3D" id="1.25.40.10">
    <property type="entry name" value="Tetratricopeptide repeat domain"/>
    <property type="match status" value="1"/>
</dbReference>